<dbReference type="GO" id="GO:0016324">
    <property type="term" value="C:apical plasma membrane"/>
    <property type="evidence" value="ECO:0007669"/>
    <property type="project" value="UniProtKB-SubCell"/>
</dbReference>
<dbReference type="GO" id="GO:0005509">
    <property type="term" value="F:calcium ion binding"/>
    <property type="evidence" value="ECO:0007669"/>
    <property type="project" value="InterPro"/>
</dbReference>
<dbReference type="CDD" id="cd06186">
    <property type="entry name" value="NOX_Duox_like_FAD_NADP"/>
    <property type="match status" value="1"/>
</dbReference>
<evidence type="ECO:0000256" key="4">
    <source>
        <dbReference type="ARBA" id="ARBA00022559"/>
    </source>
</evidence>
<dbReference type="InterPro" id="IPR013121">
    <property type="entry name" value="Fe_red_NAD-bd_6"/>
</dbReference>
<evidence type="ECO:0000313" key="24">
    <source>
        <dbReference type="Proteomes" id="UP000245119"/>
    </source>
</evidence>
<dbReference type="GO" id="GO:0042303">
    <property type="term" value="P:molting cycle"/>
    <property type="evidence" value="ECO:0007669"/>
    <property type="project" value="UniProtKB-ARBA"/>
</dbReference>
<keyword evidence="8" id="KW-0677">Repeat</keyword>
<dbReference type="Gene3D" id="3.40.50.80">
    <property type="entry name" value="Nucleotide-binding domain of ferredoxin-NADP reductase (FNR) module"/>
    <property type="match status" value="1"/>
</dbReference>
<dbReference type="Pfam" id="PF08022">
    <property type="entry name" value="FAD_binding_8"/>
    <property type="match status" value="1"/>
</dbReference>
<dbReference type="Gene3D" id="1.10.238.10">
    <property type="entry name" value="EF-hand"/>
    <property type="match status" value="1"/>
</dbReference>
<dbReference type="EC" id="1.6.3.1" evidence="3"/>
<dbReference type="GO" id="GO:0006979">
    <property type="term" value="P:response to oxidative stress"/>
    <property type="evidence" value="ECO:0007669"/>
    <property type="project" value="InterPro"/>
</dbReference>
<dbReference type="InterPro" id="IPR037120">
    <property type="entry name" value="Haem_peroxidase_sf_animal"/>
</dbReference>
<dbReference type="GO" id="GO:0042554">
    <property type="term" value="P:superoxide anion generation"/>
    <property type="evidence" value="ECO:0007669"/>
    <property type="project" value="TreeGrafter"/>
</dbReference>
<keyword evidence="15" id="KW-0325">Glycoprotein</keyword>
<dbReference type="SUPFAM" id="SSF63380">
    <property type="entry name" value="Riboflavin synthase domain-like"/>
    <property type="match status" value="1"/>
</dbReference>
<dbReference type="PRINTS" id="PR00457">
    <property type="entry name" value="ANPEROXIDASE"/>
</dbReference>
<evidence type="ECO:0000256" key="11">
    <source>
        <dbReference type="ARBA" id="ARBA00022857"/>
    </source>
</evidence>
<evidence type="ECO:0000256" key="15">
    <source>
        <dbReference type="ARBA" id="ARBA00023180"/>
    </source>
</evidence>
<dbReference type="PROSITE" id="PS50292">
    <property type="entry name" value="PEROXIDASE_3"/>
    <property type="match status" value="1"/>
</dbReference>
<evidence type="ECO:0000256" key="18">
    <source>
        <dbReference type="ARBA" id="ARBA00048762"/>
    </source>
</evidence>
<evidence type="ECO:0000256" key="19">
    <source>
        <dbReference type="SAM" id="MobiDB-lite"/>
    </source>
</evidence>
<keyword evidence="5" id="KW-0285">Flavoprotein</keyword>
<dbReference type="PROSITE" id="PS51384">
    <property type="entry name" value="FAD_FR"/>
    <property type="match status" value="1"/>
</dbReference>
<feature type="domain" description="EF-hand" evidence="21">
    <location>
        <begin position="831"/>
        <end position="866"/>
    </location>
</feature>
<comment type="similarity">
    <text evidence="2">In the N-terminal section; belongs to the peroxidase family.</text>
</comment>
<evidence type="ECO:0000259" key="22">
    <source>
        <dbReference type="PROSITE" id="PS51384"/>
    </source>
</evidence>
<evidence type="ECO:0000256" key="3">
    <source>
        <dbReference type="ARBA" id="ARBA00012698"/>
    </source>
</evidence>
<dbReference type="PANTHER" id="PTHR11972">
    <property type="entry name" value="NADPH OXIDASE"/>
    <property type="match status" value="1"/>
</dbReference>
<keyword evidence="14 20" id="KW-0472">Membrane</keyword>
<dbReference type="Proteomes" id="UP000245119">
    <property type="component" value="Linkage Group LG2"/>
</dbReference>
<feature type="region of interest" description="Disordered" evidence="19">
    <location>
        <begin position="90"/>
        <end position="145"/>
    </location>
</feature>
<dbReference type="SMART" id="SM00054">
    <property type="entry name" value="EFh"/>
    <property type="match status" value="2"/>
</dbReference>
<dbReference type="InterPro" id="IPR013112">
    <property type="entry name" value="FAD-bd_8"/>
</dbReference>
<dbReference type="SUPFAM" id="SSF48113">
    <property type="entry name" value="Heme-dependent peroxidases"/>
    <property type="match status" value="1"/>
</dbReference>
<proteinExistence type="inferred from homology"/>
<evidence type="ECO:0000256" key="20">
    <source>
        <dbReference type="SAM" id="Phobius"/>
    </source>
</evidence>
<dbReference type="FunFam" id="2.40.30.10:FF:000059">
    <property type="entry name" value="dual oxidase isoform X1"/>
    <property type="match status" value="1"/>
</dbReference>
<evidence type="ECO:0000313" key="23">
    <source>
        <dbReference type="EMBL" id="PVD36104.1"/>
    </source>
</evidence>
<keyword evidence="13" id="KW-0560">Oxidoreductase</keyword>
<feature type="transmembrane region" description="Helical" evidence="20">
    <location>
        <begin position="566"/>
        <end position="586"/>
    </location>
</feature>
<dbReference type="Pfam" id="PF08030">
    <property type="entry name" value="NAD_binding_6"/>
    <property type="match status" value="1"/>
</dbReference>
<dbReference type="InterPro" id="IPR002048">
    <property type="entry name" value="EF_hand_dom"/>
</dbReference>
<dbReference type="FunFam" id="3.40.50.80:FF:000020">
    <property type="entry name" value="Dual oxidase 1"/>
    <property type="match status" value="1"/>
</dbReference>
<feature type="domain" description="EF-hand" evidence="21">
    <location>
        <begin position="795"/>
        <end position="830"/>
    </location>
</feature>
<feature type="region of interest" description="Disordered" evidence="19">
    <location>
        <begin position="927"/>
        <end position="956"/>
    </location>
</feature>
<dbReference type="EMBL" id="PZQS01000002">
    <property type="protein sequence ID" value="PVD36104.1"/>
    <property type="molecule type" value="Genomic_DNA"/>
</dbReference>
<evidence type="ECO:0000256" key="6">
    <source>
        <dbReference type="ARBA" id="ARBA00022692"/>
    </source>
</evidence>
<dbReference type="InterPro" id="IPR050369">
    <property type="entry name" value="RBOH/FRE"/>
</dbReference>
<evidence type="ECO:0000259" key="21">
    <source>
        <dbReference type="PROSITE" id="PS50222"/>
    </source>
</evidence>
<dbReference type="GO" id="GO:0009886">
    <property type="term" value="P:post-embryonic animal morphogenesis"/>
    <property type="evidence" value="ECO:0007669"/>
    <property type="project" value="UniProtKB-ARBA"/>
</dbReference>
<keyword evidence="24" id="KW-1185">Reference proteome</keyword>
<dbReference type="PROSITE" id="PS50222">
    <property type="entry name" value="EF_HAND_2"/>
    <property type="match status" value="2"/>
</dbReference>
<feature type="compositionally biased region" description="Basic and acidic residues" evidence="19">
    <location>
        <begin position="105"/>
        <end position="133"/>
    </location>
</feature>
<dbReference type="InterPro" id="IPR017927">
    <property type="entry name" value="FAD-bd_FR_type"/>
</dbReference>
<evidence type="ECO:0000256" key="1">
    <source>
        <dbReference type="ARBA" id="ARBA00004424"/>
    </source>
</evidence>
<keyword evidence="16" id="KW-0376">Hydrogen peroxide</keyword>
<dbReference type="GO" id="GO:0016174">
    <property type="term" value="F:NAD(P)H oxidase H2O2-forming activity"/>
    <property type="evidence" value="ECO:0007669"/>
    <property type="project" value="UniProtKB-EC"/>
</dbReference>
<dbReference type="GO" id="GO:0020037">
    <property type="term" value="F:heme binding"/>
    <property type="evidence" value="ECO:0007669"/>
    <property type="project" value="InterPro"/>
</dbReference>
<dbReference type="SFLD" id="SFLDG01169">
    <property type="entry name" value="NADPH_oxidase_subgroup_(NOX)"/>
    <property type="match status" value="1"/>
</dbReference>
<evidence type="ECO:0000256" key="16">
    <source>
        <dbReference type="ARBA" id="ARBA00023324"/>
    </source>
</evidence>
<keyword evidence="12 20" id="KW-1133">Transmembrane helix</keyword>
<feature type="transmembrane region" description="Helical" evidence="20">
    <location>
        <begin position="1035"/>
        <end position="1055"/>
    </location>
</feature>
<keyword evidence="6 20" id="KW-0812">Transmembrane</keyword>
<feature type="domain" description="FAD-binding FR-type" evidence="22">
    <location>
        <begin position="1217"/>
        <end position="1322"/>
    </location>
</feature>
<dbReference type="GO" id="GO:0016175">
    <property type="term" value="F:superoxide-generating NAD(P)H oxidase activity"/>
    <property type="evidence" value="ECO:0007669"/>
    <property type="project" value="UniProtKB-ARBA"/>
</dbReference>
<evidence type="ECO:0000256" key="5">
    <source>
        <dbReference type="ARBA" id="ARBA00022630"/>
    </source>
</evidence>
<dbReference type="Pfam" id="PF03098">
    <property type="entry name" value="An_peroxidase"/>
    <property type="match status" value="1"/>
</dbReference>
<feature type="transmembrane region" description="Helical" evidence="20">
    <location>
        <begin position="1082"/>
        <end position="1103"/>
    </location>
</feature>
<protein>
    <recommendedName>
        <fullName evidence="3">NAD(P)H oxidase (H2O2-forming)</fullName>
        <ecNumber evidence="3">1.6.3.1</ecNumber>
    </recommendedName>
</protein>
<dbReference type="InterPro" id="IPR017938">
    <property type="entry name" value="Riboflavin_synthase-like_b-brl"/>
</dbReference>
<evidence type="ECO:0000256" key="14">
    <source>
        <dbReference type="ARBA" id="ARBA00023136"/>
    </source>
</evidence>
<comment type="catalytic activity">
    <reaction evidence="18">
        <text>NADPH + O2 + H(+) = H2O2 + NADP(+)</text>
        <dbReference type="Rhea" id="RHEA:11260"/>
        <dbReference type="ChEBI" id="CHEBI:15378"/>
        <dbReference type="ChEBI" id="CHEBI:15379"/>
        <dbReference type="ChEBI" id="CHEBI:16240"/>
        <dbReference type="ChEBI" id="CHEBI:57783"/>
        <dbReference type="ChEBI" id="CHEBI:58349"/>
        <dbReference type="EC" id="1.6.3.1"/>
    </reaction>
</comment>
<dbReference type="Gene3D" id="1.10.640.10">
    <property type="entry name" value="Haem peroxidase domain superfamily, animal type"/>
    <property type="match status" value="1"/>
</dbReference>
<feature type="compositionally biased region" description="Polar residues" evidence="19">
    <location>
        <begin position="134"/>
        <end position="145"/>
    </location>
</feature>
<comment type="caution">
    <text evidence="23">The sequence shown here is derived from an EMBL/GenBank/DDBJ whole genome shotgun (WGS) entry which is preliminary data.</text>
</comment>
<comment type="subcellular location">
    <subcellularLocation>
        <location evidence="1">Apical cell membrane</location>
        <topology evidence="1">Multi-pass membrane protein</topology>
    </subcellularLocation>
</comment>
<dbReference type="Pfam" id="PF01794">
    <property type="entry name" value="Ferric_reduct"/>
    <property type="match status" value="1"/>
</dbReference>
<keyword evidence="10" id="KW-0106">Calcium</keyword>
<accession>A0A2T7PRQ2</accession>
<evidence type="ECO:0000256" key="10">
    <source>
        <dbReference type="ARBA" id="ARBA00022837"/>
    </source>
</evidence>
<comment type="catalytic activity">
    <reaction evidence="17">
        <text>NADH + O2 + H(+) = H2O2 + NAD(+)</text>
        <dbReference type="Rhea" id="RHEA:11264"/>
        <dbReference type="ChEBI" id="CHEBI:15378"/>
        <dbReference type="ChEBI" id="CHEBI:15379"/>
        <dbReference type="ChEBI" id="CHEBI:16240"/>
        <dbReference type="ChEBI" id="CHEBI:57540"/>
        <dbReference type="ChEBI" id="CHEBI:57945"/>
        <dbReference type="EC" id="1.6.3.1"/>
    </reaction>
</comment>
<dbReference type="GO" id="GO:0043020">
    <property type="term" value="C:NADPH oxidase complex"/>
    <property type="evidence" value="ECO:0007669"/>
    <property type="project" value="TreeGrafter"/>
</dbReference>
<dbReference type="PANTHER" id="PTHR11972:SF175">
    <property type="entry name" value="NAD(P)H OXIDASE (H2O2-FORMING)"/>
    <property type="match status" value="1"/>
</dbReference>
<evidence type="ECO:0000256" key="8">
    <source>
        <dbReference type="ARBA" id="ARBA00022737"/>
    </source>
</evidence>
<dbReference type="InterPro" id="IPR011992">
    <property type="entry name" value="EF-hand-dom_pair"/>
</dbReference>
<keyword evidence="7" id="KW-0479">Metal-binding</keyword>
<name>A0A2T7PRQ2_POMCA</name>
<keyword evidence="4" id="KW-0575">Peroxidase</keyword>
<dbReference type="InterPro" id="IPR019791">
    <property type="entry name" value="Haem_peroxidase_animal"/>
</dbReference>
<feature type="transmembrane region" description="Helical" evidence="20">
    <location>
        <begin position="1167"/>
        <end position="1190"/>
    </location>
</feature>
<dbReference type="CDD" id="cd00051">
    <property type="entry name" value="EFh"/>
    <property type="match status" value="1"/>
</dbReference>
<evidence type="ECO:0000256" key="17">
    <source>
        <dbReference type="ARBA" id="ARBA00047455"/>
    </source>
</evidence>
<evidence type="ECO:0000256" key="7">
    <source>
        <dbReference type="ARBA" id="ARBA00022723"/>
    </source>
</evidence>
<dbReference type="PROSITE" id="PS00018">
    <property type="entry name" value="EF_HAND_1"/>
    <property type="match status" value="1"/>
</dbReference>
<dbReference type="SUPFAM" id="SSF52343">
    <property type="entry name" value="Ferredoxin reductase-like, C-terminal NADP-linked domain"/>
    <property type="match status" value="1"/>
</dbReference>
<dbReference type="InterPro" id="IPR039261">
    <property type="entry name" value="FNR_nucleotide-bd"/>
</dbReference>
<evidence type="ECO:0000256" key="13">
    <source>
        <dbReference type="ARBA" id="ARBA00023002"/>
    </source>
</evidence>
<dbReference type="InterPro" id="IPR018247">
    <property type="entry name" value="EF_Hand_1_Ca_BS"/>
</dbReference>
<dbReference type="InterPro" id="IPR010255">
    <property type="entry name" value="Haem_peroxidase_sf"/>
</dbReference>
<dbReference type="STRING" id="400727.A0A2T7PRQ2"/>
<dbReference type="GO" id="GO:0004601">
    <property type="term" value="F:peroxidase activity"/>
    <property type="evidence" value="ECO:0007669"/>
    <property type="project" value="UniProtKB-KW"/>
</dbReference>
<evidence type="ECO:0000256" key="2">
    <source>
        <dbReference type="ARBA" id="ARBA00005644"/>
    </source>
</evidence>
<organism evidence="23 24">
    <name type="scientific">Pomacea canaliculata</name>
    <name type="common">Golden apple snail</name>
    <dbReference type="NCBI Taxonomy" id="400727"/>
    <lineage>
        <taxon>Eukaryota</taxon>
        <taxon>Metazoa</taxon>
        <taxon>Spiralia</taxon>
        <taxon>Lophotrochozoa</taxon>
        <taxon>Mollusca</taxon>
        <taxon>Gastropoda</taxon>
        <taxon>Caenogastropoda</taxon>
        <taxon>Architaenioglossa</taxon>
        <taxon>Ampullarioidea</taxon>
        <taxon>Ampullariidae</taxon>
        <taxon>Pomacea</taxon>
    </lineage>
</organism>
<dbReference type="GO" id="GO:0042744">
    <property type="term" value="P:hydrogen peroxide catabolic process"/>
    <property type="evidence" value="ECO:0007669"/>
    <property type="project" value="UniProtKB-KW"/>
</dbReference>
<feature type="transmembrane region" description="Helical" evidence="20">
    <location>
        <begin position="995"/>
        <end position="1015"/>
    </location>
</feature>
<dbReference type="OrthoDB" id="6019201at2759"/>
<reference evidence="23 24" key="1">
    <citation type="submission" date="2018-04" db="EMBL/GenBank/DDBJ databases">
        <title>The genome of golden apple snail Pomacea canaliculata provides insight into stress tolerance and invasive adaptation.</title>
        <authorList>
            <person name="Liu C."/>
            <person name="Liu B."/>
            <person name="Ren Y."/>
            <person name="Zhang Y."/>
            <person name="Wang H."/>
            <person name="Li S."/>
            <person name="Jiang F."/>
            <person name="Yin L."/>
            <person name="Zhang G."/>
            <person name="Qian W."/>
            <person name="Fan W."/>
        </authorList>
    </citation>
    <scope>NUCLEOTIDE SEQUENCE [LARGE SCALE GENOMIC DNA]</scope>
    <source>
        <strain evidence="23">SZHN2017</strain>
        <tissue evidence="23">Muscle</tissue>
    </source>
</reference>
<gene>
    <name evidence="23" type="ORF">C0Q70_03077</name>
</gene>
<evidence type="ECO:0000256" key="12">
    <source>
        <dbReference type="ARBA" id="ARBA00022989"/>
    </source>
</evidence>
<sequence length="1500" mass="172228">MSDRNCTFQRFDGFHNSIFRPELGAAGRPLARNITSAYGDNTYMASGGDRPCPRKLSNLVFKGKSGIRNRRNLTALFAFFGQLVQRELTSTDDTSCPPEILEVSVPRHDPDFDPDGRGDRKMPYERRAYDRRTGQSPNSPRRQLNKASSYIDGSFLYGNSIVRTSYLRDPNSGKLACQDKHCMYPLLNDVRLPFQMYPTRNKTILVPETLWRLGDTHVYENPWLLSLNLLFFKYHNSVAESLARHHQNWTSDEIFDKTRHWVIAVLQKIIMYDWLPLLVNEPVKPYPGYNPSIISEITDLFDAAAINYIMTLIPSASYSLSLKKTEENKCILMGPHRLCNTYWNSKEILENSMLGTSEFLLGLTAQSAEADDTIIVEDLRSKFYGPLFYSRHDAVVLTIMKGRDYGLPDYNTARRHMGLPPIANFSWPNRTTESQKLFECHNSMDTVDIFVGGMMETTAEGPGPLFKSIILDQMYRVRDGDRFWFENTANGLFSEEEVGMIMNTTLSDVIMNATEIKLSMHIKGDVFLLPHDLPCNGTLEIDQDSLEACPDHGGYDYFEGSEIPYIIIWTCVGLLPLVVVLFAYILSKCKRWQYNRQLNEARAERERRRQLRRTLSCSISVIDAKEWRGLEAPRGVELHLTTKDTLEVFTTMGSHLRSIKLSTLSYDNVTLSSNKKRNVMLVQVPKEYDLVVVFTNEEERNQFVEQLIEFLSDFNIEQGIFPNIPEKELYKMAVTKEKRNAMLEKFFKTIFKEAFQMDYDPALDSAQMDVKKHTKEILEVELSKEEFAEAIGSKAGSDFVEHFFSLIDSDRNGYISFREFLNAVVLFSKGSCQDKLQTMFYMYDIEASGVMSKTDIGKMFRSLLELAQSKPDAQEVERLVESLVLKAGLQHKTEFTFDDFCQILAPQMDKLWNASFDWKGVPERSKVISNKSGKSSKKSEGDNVRQRSPSLGNVLDGSATKSGRLLFESVREHYSPLKARVKLIKHFIENFRQHIFFLILFYGIVFGLFAERFYYYTVEREESGLRLLMSYGISMTRGAAAAVSFTFCFLLLTMCRNSITYLRSTGFNQIIPFDSHVSFHKIVAWTALFFTAVHVLGYSFNFYHLVTQPTSFLCIFDSIIFRAELVPTFQWWLFGTLTGFTGVLLVLVIVILYVFATQTARRHIFSLFWMTHKLFIALYVLTLIHGASVIVQKPLFFAYLVGPAALFMLDKLVSLSRKKTELSIVRAQNLPSDVTMIEFKRPPRFEYKSGMWVRIACLSQGKDEYHPFTLTSAPHEDTLKVHIRALGPWTWNIRQTFDPENSGPGRFPKLYLDGPYGAGQQDWYQYEVSVLVGAGIGVTPYASILKDFVHMSSIKCTYKVKCQKLYFIWITGSQRHFEWLLDILREVEEVDQLGMVDIDIFITQFFQNFDLRTALLYIFEEHFQKMTGGKSVFTGLKATTHFGRPQMNKIMTSVHKAHPQVRKVGVFSCGPRGVTKGVERACMEASKTTKALFEHHFENF</sequence>
<dbReference type="Gene3D" id="2.40.30.10">
    <property type="entry name" value="Translation factors"/>
    <property type="match status" value="1"/>
</dbReference>
<dbReference type="GO" id="GO:0042742">
    <property type="term" value="P:defense response to bacterium"/>
    <property type="evidence" value="ECO:0007669"/>
    <property type="project" value="UniProtKB-ARBA"/>
</dbReference>
<evidence type="ECO:0000256" key="9">
    <source>
        <dbReference type="ARBA" id="ARBA00022827"/>
    </source>
</evidence>
<keyword evidence="9" id="KW-0274">FAD</keyword>
<dbReference type="InterPro" id="IPR013130">
    <property type="entry name" value="Fe3_Rdtase_TM_dom"/>
</dbReference>
<feature type="transmembrane region" description="Helical" evidence="20">
    <location>
        <begin position="1131"/>
        <end position="1155"/>
    </location>
</feature>
<dbReference type="SUPFAM" id="SSF47473">
    <property type="entry name" value="EF-hand"/>
    <property type="match status" value="1"/>
</dbReference>
<keyword evidence="11" id="KW-0521">NADP</keyword>